<dbReference type="EMBL" id="STGX01000016">
    <property type="protein sequence ID" value="THV26066.1"/>
    <property type="molecule type" value="Genomic_DNA"/>
</dbReference>
<evidence type="ECO:0000256" key="6">
    <source>
        <dbReference type="RuleBase" id="RU361192"/>
    </source>
</evidence>
<dbReference type="Pfam" id="PF07745">
    <property type="entry name" value="Glyco_hydro_53"/>
    <property type="match status" value="1"/>
</dbReference>
<evidence type="ECO:0000256" key="4">
    <source>
        <dbReference type="ARBA" id="ARBA00022801"/>
    </source>
</evidence>
<evidence type="ECO:0000256" key="5">
    <source>
        <dbReference type="ARBA" id="ARBA00023295"/>
    </source>
</evidence>
<keyword evidence="6" id="KW-0732">Signal</keyword>
<feature type="chain" id="PRO_5021037511" description="Arabinogalactan endo-beta-1,4-galactanase" evidence="6">
    <location>
        <begin position="29"/>
        <end position="108"/>
    </location>
</feature>
<dbReference type="InterPro" id="IPR017853">
    <property type="entry name" value="GH"/>
</dbReference>
<keyword evidence="8" id="KW-1185">Reference proteome</keyword>
<dbReference type="PANTHER" id="PTHR34983:SF1">
    <property type="entry name" value="ARABINOGALACTAN ENDO-BETA-1,4-GALACTANASE A"/>
    <property type="match status" value="1"/>
</dbReference>
<proteinExistence type="inferred from homology"/>
<dbReference type="SUPFAM" id="SSF51445">
    <property type="entry name" value="(Trans)glycosidases"/>
    <property type="match status" value="1"/>
</dbReference>
<comment type="caution">
    <text evidence="7">The sequence shown here is derived from an EMBL/GenBank/DDBJ whole genome shotgun (WGS) entry which is preliminary data.</text>
</comment>
<dbReference type="GO" id="GO:0045490">
    <property type="term" value="P:pectin catabolic process"/>
    <property type="evidence" value="ECO:0007669"/>
    <property type="project" value="TreeGrafter"/>
</dbReference>
<dbReference type="GO" id="GO:0015926">
    <property type="term" value="F:glucosidase activity"/>
    <property type="evidence" value="ECO:0007669"/>
    <property type="project" value="InterPro"/>
</dbReference>
<dbReference type="PROSITE" id="PS51318">
    <property type="entry name" value="TAT"/>
    <property type="match status" value="1"/>
</dbReference>
<evidence type="ECO:0000256" key="1">
    <source>
        <dbReference type="ARBA" id="ARBA00001695"/>
    </source>
</evidence>
<comment type="catalytic activity">
    <reaction evidence="1 6">
        <text>The enzyme specifically hydrolyzes (1-&gt;4)-beta-D-galactosidic linkages in type I arabinogalactans.</text>
        <dbReference type="EC" id="3.2.1.89"/>
    </reaction>
</comment>
<dbReference type="PANTHER" id="PTHR34983">
    <property type="entry name" value="ARABINOGALACTAN ENDO-BETA-1,4-GALACTANASE A"/>
    <property type="match status" value="1"/>
</dbReference>
<evidence type="ECO:0000256" key="2">
    <source>
        <dbReference type="ARBA" id="ARBA00010687"/>
    </source>
</evidence>
<accession>A0A4V4HNG9</accession>
<feature type="signal peptide" evidence="6">
    <location>
        <begin position="1"/>
        <end position="28"/>
    </location>
</feature>
<comment type="similarity">
    <text evidence="2 6">Belongs to the glycosyl hydrolase 53 family.</text>
</comment>
<dbReference type="AlphaFoldDB" id="A0A4V4HNG9"/>
<evidence type="ECO:0000256" key="3">
    <source>
        <dbReference type="ARBA" id="ARBA00012556"/>
    </source>
</evidence>
<protein>
    <recommendedName>
        <fullName evidence="3 6">Arabinogalactan endo-beta-1,4-galactanase</fullName>
        <ecNumber evidence="3 6">3.2.1.89</ecNumber>
    </recommendedName>
</protein>
<dbReference type="RefSeq" id="WP_192907127.1">
    <property type="nucleotide sequence ID" value="NZ_STGX01000016.1"/>
</dbReference>
<name>A0A4V4HNG9_9ACTN</name>
<evidence type="ECO:0000313" key="7">
    <source>
        <dbReference type="EMBL" id="THV26066.1"/>
    </source>
</evidence>
<keyword evidence="5 6" id="KW-0326">Glycosidase</keyword>
<reference evidence="7 8" key="1">
    <citation type="journal article" date="2018" name="Int. J. Syst. Evol. Microbiol.">
        <title>Glycomyces paridis sp. nov., isolated from the medicinal plant Paris polyphylla.</title>
        <authorList>
            <person name="Fang X.M."/>
            <person name="Bai J.L."/>
            <person name="Su J."/>
            <person name="Zhao L.L."/>
            <person name="Liu H.Y."/>
            <person name="Ma B.P."/>
            <person name="Zhang Y.Q."/>
            <person name="Yu L.Y."/>
        </authorList>
    </citation>
    <scope>NUCLEOTIDE SEQUENCE [LARGE SCALE GENOMIC DNA]</scope>
    <source>
        <strain evidence="7 8">CPCC 204357</strain>
    </source>
</reference>
<dbReference type="InterPro" id="IPR011683">
    <property type="entry name" value="Glyco_hydro_53"/>
</dbReference>
<dbReference type="GO" id="GO:0031218">
    <property type="term" value="F:arabinogalactan endo-1,4-beta-galactosidase activity"/>
    <property type="evidence" value="ECO:0007669"/>
    <property type="project" value="UniProtKB-EC"/>
</dbReference>
<dbReference type="Proteomes" id="UP000305792">
    <property type="component" value="Unassembled WGS sequence"/>
</dbReference>
<feature type="non-terminal residue" evidence="7">
    <location>
        <position position="108"/>
    </location>
</feature>
<gene>
    <name evidence="7" type="ORF">E9998_20210</name>
</gene>
<dbReference type="InterPro" id="IPR006311">
    <property type="entry name" value="TAT_signal"/>
</dbReference>
<dbReference type="Gene3D" id="3.20.20.80">
    <property type="entry name" value="Glycosidases"/>
    <property type="match status" value="1"/>
</dbReference>
<evidence type="ECO:0000313" key="8">
    <source>
        <dbReference type="Proteomes" id="UP000305792"/>
    </source>
</evidence>
<dbReference type="EC" id="3.2.1.89" evidence="3 6"/>
<sequence length="108" mass="11031">MKRRTALTAAGAGALGLAAAAAATPALAGALGDEKHKPGKDRFIGGADVSGLIKNEDYGAVYRDAKGRKGDAIKILAAAGVDCIRVKVWVDPVDGYNAKAQVVELGKR</sequence>
<organism evidence="7 8">
    <name type="scientific">Glycomyces paridis</name>
    <dbReference type="NCBI Taxonomy" id="2126555"/>
    <lineage>
        <taxon>Bacteria</taxon>
        <taxon>Bacillati</taxon>
        <taxon>Actinomycetota</taxon>
        <taxon>Actinomycetes</taxon>
        <taxon>Glycomycetales</taxon>
        <taxon>Glycomycetaceae</taxon>
        <taxon>Glycomyces</taxon>
    </lineage>
</organism>
<keyword evidence="4 6" id="KW-0378">Hydrolase</keyword>